<reference evidence="2" key="1">
    <citation type="journal article" date="2020" name="bioRxiv">
        <title>A rank-normalized archaeal taxonomy based on genome phylogeny resolves widespread incomplete and uneven classifications.</title>
        <authorList>
            <person name="Rinke C."/>
            <person name="Chuvochina M."/>
            <person name="Mussig A.J."/>
            <person name="Chaumeil P.-A."/>
            <person name="Waite D.W."/>
            <person name="Whitman W.B."/>
            <person name="Parks D.H."/>
            <person name="Hugenholtz P."/>
        </authorList>
    </citation>
    <scope>NUCLEOTIDE SEQUENCE</scope>
    <source>
        <strain evidence="2">UBA8839</strain>
    </source>
</reference>
<proteinExistence type="predicted"/>
<dbReference type="InterPro" id="IPR025164">
    <property type="entry name" value="Toastrack_DUF4097"/>
</dbReference>
<accession>A0A832SSI6</accession>
<comment type="caution">
    <text evidence="2">The sequence shown here is derived from an EMBL/GenBank/DDBJ whole genome shotgun (WGS) entry which is preliminary data.</text>
</comment>
<name>A0A832SSI6_9CREN</name>
<dbReference type="EMBL" id="DUJP01000033">
    <property type="protein sequence ID" value="HII47766.1"/>
    <property type="molecule type" value="Genomic_DNA"/>
</dbReference>
<dbReference type="Proteomes" id="UP000651120">
    <property type="component" value="Unassembled WGS sequence"/>
</dbReference>
<dbReference type="AlphaFoldDB" id="A0A832SSI6"/>
<feature type="domain" description="DUF4097" evidence="1">
    <location>
        <begin position="64"/>
        <end position="192"/>
    </location>
</feature>
<protein>
    <submittedName>
        <fullName evidence="2">DUF4097 family beta strand repeat protein</fullName>
    </submittedName>
</protein>
<organism evidence="2 3">
    <name type="scientific">Pyrobaculum aerophilum</name>
    <dbReference type="NCBI Taxonomy" id="13773"/>
    <lineage>
        <taxon>Archaea</taxon>
        <taxon>Thermoproteota</taxon>
        <taxon>Thermoprotei</taxon>
        <taxon>Thermoproteales</taxon>
        <taxon>Thermoproteaceae</taxon>
        <taxon>Pyrobaculum</taxon>
    </lineage>
</organism>
<dbReference type="OMA" id="GLCPYHD"/>
<evidence type="ECO:0000259" key="1">
    <source>
        <dbReference type="Pfam" id="PF13349"/>
    </source>
</evidence>
<dbReference type="GeneID" id="1464716"/>
<dbReference type="RefSeq" id="WP_011006974.1">
    <property type="nucleotide sequence ID" value="NZ_DAIOPL010000020.1"/>
</dbReference>
<dbReference type="Pfam" id="PF13349">
    <property type="entry name" value="DUF4097"/>
    <property type="match status" value="1"/>
</dbReference>
<sequence>MKCFCGRPALESGFCPYHDPNCVRDKACRRRLEFLPDCEKCNLPGGEVVDVSPRLRGARIYGPLAVQFVTGNVDLAEARGIDVYIHSVKGDVDLRGAKFRHVFINEVVGAVFLTGARLETAMLQSVKGDVNGDGIAAGGHVYAGGISGAVSLTDARIVGEALIEEVRGEVRIRAEAYSISLYRVKGDVALANSRVEGDIRIVESTGDRLDLSGVEIQGRVVILNSKFGGVRIDRADLFKKLVVL</sequence>
<gene>
    <name evidence="2" type="ORF">HA333_10110</name>
</gene>
<evidence type="ECO:0000313" key="2">
    <source>
        <dbReference type="EMBL" id="HII47766.1"/>
    </source>
</evidence>
<evidence type="ECO:0000313" key="3">
    <source>
        <dbReference type="Proteomes" id="UP000651120"/>
    </source>
</evidence>